<sequence>MSHSLPLTHIAEQYLLDPDVVFLNHGSFGAVPRPVFESYQHWQRELEANPVFFLGYRLPELLAKSRERLGAFINAAPDDLTFVPNVTYALNIVTRSLELQADDVVLTTDHEYGAIDRAWRFNCERVGARLVNQPVTVPVTDPAAVVEQIWAGVDERTKVISLSHITSPSALILPVAEICRRARNAGIISVVDGAHAPGQIDLDMEEIGADFYGGNCHKWLSSARGAGFLHSRPERQELLEPLVVSHGWDREVPGDSRFQDYFTSVGTIDPASYLSVPAAIDFQLQSDWPQVRQACHQLLRETEQRILGLSGLPPISPESMWAQMRVVLLPGKVEAYQRLWEEDRIIVPIGQHGGQPGVRISVQAYNSPADMDTLFQALRARAEAA</sequence>
<dbReference type="GO" id="GO:0008483">
    <property type="term" value="F:transaminase activity"/>
    <property type="evidence" value="ECO:0007669"/>
    <property type="project" value="UniProtKB-KW"/>
</dbReference>
<dbReference type="InterPro" id="IPR015422">
    <property type="entry name" value="PyrdxlP-dep_Trfase_small"/>
</dbReference>
<dbReference type="Pfam" id="PF00266">
    <property type="entry name" value="Aminotran_5"/>
    <property type="match status" value="1"/>
</dbReference>
<protein>
    <submittedName>
        <fullName evidence="3">Aminotransferase class V-fold PLP-dependent enzyme</fullName>
    </submittedName>
</protein>
<dbReference type="Gene3D" id="3.90.1150.10">
    <property type="entry name" value="Aspartate Aminotransferase, domain 1"/>
    <property type="match status" value="1"/>
</dbReference>
<dbReference type="SUPFAM" id="SSF53383">
    <property type="entry name" value="PLP-dependent transferases"/>
    <property type="match status" value="1"/>
</dbReference>
<accession>A0A6B0YPE4</accession>
<keyword evidence="3" id="KW-0032">Aminotransferase</keyword>
<keyword evidence="3" id="KW-0808">Transferase</keyword>
<dbReference type="InterPro" id="IPR000192">
    <property type="entry name" value="Aminotrans_V_dom"/>
</dbReference>
<reference evidence="3" key="1">
    <citation type="submission" date="2019-09" db="EMBL/GenBank/DDBJ databases">
        <title>Characterisation of the sponge microbiome using genome-centric metagenomics.</title>
        <authorList>
            <person name="Engelberts J.P."/>
            <person name="Robbins S.J."/>
            <person name="De Goeij J.M."/>
            <person name="Aranda M."/>
            <person name="Bell S.C."/>
            <person name="Webster N.S."/>
        </authorList>
    </citation>
    <scope>NUCLEOTIDE SEQUENCE</scope>
    <source>
        <strain evidence="3">SB0664_bin_27</strain>
    </source>
</reference>
<keyword evidence="1" id="KW-0663">Pyridoxal phosphate</keyword>
<organism evidence="3">
    <name type="scientific">Caldilineaceae bacterium SB0664_bin_27</name>
    <dbReference type="NCBI Taxonomy" id="2605260"/>
    <lineage>
        <taxon>Bacteria</taxon>
        <taxon>Bacillati</taxon>
        <taxon>Chloroflexota</taxon>
        <taxon>Caldilineae</taxon>
        <taxon>Caldilineales</taxon>
        <taxon>Caldilineaceae</taxon>
    </lineage>
</organism>
<proteinExistence type="predicted"/>
<dbReference type="Gene3D" id="3.40.640.10">
    <property type="entry name" value="Type I PLP-dependent aspartate aminotransferase-like (Major domain)"/>
    <property type="match status" value="1"/>
</dbReference>
<evidence type="ECO:0000256" key="1">
    <source>
        <dbReference type="ARBA" id="ARBA00022898"/>
    </source>
</evidence>
<dbReference type="EMBL" id="VXRG01000011">
    <property type="protein sequence ID" value="MXY92055.1"/>
    <property type="molecule type" value="Genomic_DNA"/>
</dbReference>
<dbReference type="PANTHER" id="PTHR43092">
    <property type="entry name" value="L-CYSTEINE DESULFHYDRASE"/>
    <property type="match status" value="1"/>
</dbReference>
<name>A0A6B0YPE4_9CHLR</name>
<dbReference type="AlphaFoldDB" id="A0A6B0YPE4"/>
<comment type="caution">
    <text evidence="3">The sequence shown here is derived from an EMBL/GenBank/DDBJ whole genome shotgun (WGS) entry which is preliminary data.</text>
</comment>
<dbReference type="PANTHER" id="PTHR43092:SF2">
    <property type="entry name" value="HERCYNYLCYSTEINE SULFOXIDE LYASE"/>
    <property type="match status" value="1"/>
</dbReference>
<dbReference type="InterPro" id="IPR015424">
    <property type="entry name" value="PyrdxlP-dep_Trfase"/>
</dbReference>
<feature type="domain" description="Aminotransferase class V" evidence="2">
    <location>
        <begin position="31"/>
        <end position="374"/>
    </location>
</feature>
<evidence type="ECO:0000259" key="2">
    <source>
        <dbReference type="Pfam" id="PF00266"/>
    </source>
</evidence>
<gene>
    <name evidence="3" type="ORF">F4Y42_01255</name>
</gene>
<evidence type="ECO:0000313" key="3">
    <source>
        <dbReference type="EMBL" id="MXY92055.1"/>
    </source>
</evidence>
<dbReference type="InterPro" id="IPR015421">
    <property type="entry name" value="PyrdxlP-dep_Trfase_major"/>
</dbReference>